<evidence type="ECO:0000313" key="8">
    <source>
        <dbReference type="EMBL" id="SEU39722.1"/>
    </source>
</evidence>
<evidence type="ECO:0000259" key="6">
    <source>
        <dbReference type="PROSITE" id="PS50043"/>
    </source>
</evidence>
<dbReference type="PANTHER" id="PTHR43214:SF24">
    <property type="entry name" value="TRANSCRIPTIONAL REGULATORY PROTEIN NARL-RELATED"/>
    <property type="match status" value="1"/>
</dbReference>
<evidence type="ECO:0000256" key="1">
    <source>
        <dbReference type="ARBA" id="ARBA00022553"/>
    </source>
</evidence>
<dbReference type="InterPro" id="IPR011006">
    <property type="entry name" value="CheY-like_superfamily"/>
</dbReference>
<accession>A0A1I0LJD8</accession>
<reference evidence="8 9" key="1">
    <citation type="submission" date="2016-10" db="EMBL/GenBank/DDBJ databases">
        <authorList>
            <person name="de Groot N.N."/>
        </authorList>
    </citation>
    <scope>NUCLEOTIDE SEQUENCE [LARGE SCALE GENOMIC DNA]</scope>
    <source>
        <strain evidence="8 9">CGMCC 4.5598</strain>
    </source>
</reference>
<dbReference type="PROSITE" id="PS50110">
    <property type="entry name" value="RESPONSE_REGULATORY"/>
    <property type="match status" value="1"/>
</dbReference>
<dbReference type="OrthoDB" id="9808843at2"/>
<dbReference type="Pfam" id="PF00072">
    <property type="entry name" value="Response_reg"/>
    <property type="match status" value="1"/>
</dbReference>
<dbReference type="InterPro" id="IPR001789">
    <property type="entry name" value="Sig_transdc_resp-reg_receiver"/>
</dbReference>
<dbReference type="RefSeq" id="WP_091091255.1">
    <property type="nucleotide sequence ID" value="NZ_FOHX01000017.1"/>
</dbReference>
<dbReference type="CDD" id="cd06170">
    <property type="entry name" value="LuxR_C_like"/>
    <property type="match status" value="1"/>
</dbReference>
<gene>
    <name evidence="8" type="ORF">SAMN05421811_11767</name>
</gene>
<evidence type="ECO:0000256" key="3">
    <source>
        <dbReference type="ARBA" id="ARBA00023125"/>
    </source>
</evidence>
<name>A0A1I0LJD8_9ACTN</name>
<dbReference type="Gene3D" id="3.40.50.2300">
    <property type="match status" value="1"/>
</dbReference>
<feature type="domain" description="Response regulatory" evidence="7">
    <location>
        <begin position="3"/>
        <end position="118"/>
    </location>
</feature>
<dbReference type="InterPro" id="IPR058245">
    <property type="entry name" value="NreC/VraR/RcsB-like_REC"/>
</dbReference>
<dbReference type="GO" id="GO:0003677">
    <property type="term" value="F:DNA binding"/>
    <property type="evidence" value="ECO:0007669"/>
    <property type="project" value="UniProtKB-KW"/>
</dbReference>
<dbReference type="STRING" id="568860.SAMN05421811_11767"/>
<dbReference type="Pfam" id="PF00196">
    <property type="entry name" value="GerE"/>
    <property type="match status" value="1"/>
</dbReference>
<dbReference type="PROSITE" id="PS00622">
    <property type="entry name" value="HTH_LUXR_1"/>
    <property type="match status" value="1"/>
</dbReference>
<evidence type="ECO:0000259" key="7">
    <source>
        <dbReference type="PROSITE" id="PS50110"/>
    </source>
</evidence>
<feature type="domain" description="HTH luxR-type" evidence="6">
    <location>
        <begin position="148"/>
        <end position="213"/>
    </location>
</feature>
<dbReference type="AlphaFoldDB" id="A0A1I0LJD8"/>
<organism evidence="8 9">
    <name type="scientific">Nonomuraea wenchangensis</name>
    <dbReference type="NCBI Taxonomy" id="568860"/>
    <lineage>
        <taxon>Bacteria</taxon>
        <taxon>Bacillati</taxon>
        <taxon>Actinomycetota</taxon>
        <taxon>Actinomycetes</taxon>
        <taxon>Streptosporangiales</taxon>
        <taxon>Streptosporangiaceae</taxon>
        <taxon>Nonomuraea</taxon>
    </lineage>
</organism>
<keyword evidence="3 8" id="KW-0238">DNA-binding</keyword>
<dbReference type="Proteomes" id="UP000199361">
    <property type="component" value="Unassembled WGS sequence"/>
</dbReference>
<keyword evidence="9" id="KW-1185">Reference proteome</keyword>
<proteinExistence type="predicted"/>
<dbReference type="InterPro" id="IPR000792">
    <property type="entry name" value="Tscrpt_reg_LuxR_C"/>
</dbReference>
<dbReference type="SMART" id="SM00421">
    <property type="entry name" value="HTH_LUXR"/>
    <property type="match status" value="1"/>
</dbReference>
<dbReference type="PRINTS" id="PR00038">
    <property type="entry name" value="HTHLUXR"/>
</dbReference>
<dbReference type="SUPFAM" id="SSF52172">
    <property type="entry name" value="CheY-like"/>
    <property type="match status" value="1"/>
</dbReference>
<evidence type="ECO:0000256" key="2">
    <source>
        <dbReference type="ARBA" id="ARBA00023015"/>
    </source>
</evidence>
<dbReference type="PANTHER" id="PTHR43214">
    <property type="entry name" value="TWO-COMPONENT RESPONSE REGULATOR"/>
    <property type="match status" value="1"/>
</dbReference>
<evidence type="ECO:0000256" key="4">
    <source>
        <dbReference type="ARBA" id="ARBA00023163"/>
    </source>
</evidence>
<sequence>MLRVLIADDQDLFRAGFGLILDAQPDIEVVGEAADGEEAIAEARRLQPDVVLMDVRMPGKNGIEATREICATTAAKVLVLTMFDLDEYVYDAVRAGASGFLLKDIRRDELAHAVRTVASGEALLAPAATRRLLEDLVRRPAHGVAPRLAARLEALTDRERETLKLVARGLSNAEIAAALVVTEHTVKTHVSRMLSKLDLRDRVQAVVLAYESGLVVAGESDNEDRTCD</sequence>
<keyword evidence="1 5" id="KW-0597">Phosphoprotein</keyword>
<protein>
    <submittedName>
        <fullName evidence="8">DNA-binding response regulator, NarL/FixJ family, contains REC and HTH domains</fullName>
    </submittedName>
</protein>
<feature type="modified residue" description="4-aspartylphosphate" evidence="5">
    <location>
        <position position="54"/>
    </location>
</feature>
<dbReference type="GO" id="GO:0000160">
    <property type="term" value="P:phosphorelay signal transduction system"/>
    <property type="evidence" value="ECO:0007669"/>
    <property type="project" value="InterPro"/>
</dbReference>
<dbReference type="EMBL" id="FOHX01000017">
    <property type="protein sequence ID" value="SEU39722.1"/>
    <property type="molecule type" value="Genomic_DNA"/>
</dbReference>
<dbReference type="SMART" id="SM00448">
    <property type="entry name" value="REC"/>
    <property type="match status" value="1"/>
</dbReference>
<keyword evidence="2" id="KW-0805">Transcription regulation</keyword>
<evidence type="ECO:0000256" key="5">
    <source>
        <dbReference type="PROSITE-ProRule" id="PRU00169"/>
    </source>
</evidence>
<dbReference type="InterPro" id="IPR016032">
    <property type="entry name" value="Sig_transdc_resp-reg_C-effctor"/>
</dbReference>
<evidence type="ECO:0000313" key="9">
    <source>
        <dbReference type="Proteomes" id="UP000199361"/>
    </source>
</evidence>
<dbReference type="CDD" id="cd17535">
    <property type="entry name" value="REC_NarL-like"/>
    <property type="match status" value="1"/>
</dbReference>
<dbReference type="GO" id="GO:0006355">
    <property type="term" value="P:regulation of DNA-templated transcription"/>
    <property type="evidence" value="ECO:0007669"/>
    <property type="project" value="InterPro"/>
</dbReference>
<dbReference type="PROSITE" id="PS50043">
    <property type="entry name" value="HTH_LUXR_2"/>
    <property type="match status" value="1"/>
</dbReference>
<dbReference type="InterPro" id="IPR039420">
    <property type="entry name" value="WalR-like"/>
</dbReference>
<dbReference type="SUPFAM" id="SSF46894">
    <property type="entry name" value="C-terminal effector domain of the bipartite response regulators"/>
    <property type="match status" value="1"/>
</dbReference>
<keyword evidence="4" id="KW-0804">Transcription</keyword>